<proteinExistence type="predicted"/>
<keyword evidence="3" id="KW-0520">NAD</keyword>
<dbReference type="SUPFAM" id="SSF52540">
    <property type="entry name" value="P-loop containing nucleoside triphosphate hydrolases"/>
    <property type="match status" value="1"/>
</dbReference>
<dbReference type="InterPro" id="IPR032675">
    <property type="entry name" value="LRR_dom_sf"/>
</dbReference>
<keyword evidence="2" id="KW-0677">Repeat</keyword>
<dbReference type="Pfam" id="PF01582">
    <property type="entry name" value="TIR"/>
    <property type="match status" value="1"/>
</dbReference>
<dbReference type="SUPFAM" id="SSF52058">
    <property type="entry name" value="L domain-like"/>
    <property type="match status" value="1"/>
</dbReference>
<dbReference type="InterPro" id="IPR035897">
    <property type="entry name" value="Toll_tir_struct_dom_sf"/>
</dbReference>
<dbReference type="Gene3D" id="3.40.50.10140">
    <property type="entry name" value="Toll/interleukin-1 receptor homology (TIR) domain"/>
    <property type="match status" value="1"/>
</dbReference>
<dbReference type="InterPro" id="IPR044974">
    <property type="entry name" value="Disease_R_plants"/>
</dbReference>
<dbReference type="GO" id="GO:0043531">
    <property type="term" value="F:ADP binding"/>
    <property type="evidence" value="ECO:0007669"/>
    <property type="project" value="InterPro"/>
</dbReference>
<gene>
    <name evidence="5" type="ORF">glysoja_030447</name>
</gene>
<reference evidence="5" key="1">
    <citation type="submission" date="2014-07" db="EMBL/GenBank/DDBJ databases">
        <title>Identification of a novel salt tolerance gene in wild soybean by whole-genome sequencing.</title>
        <authorList>
            <person name="Lam H.-M."/>
            <person name="Qi X."/>
            <person name="Li M.-W."/>
            <person name="Liu X."/>
            <person name="Xie M."/>
            <person name="Ni M."/>
            <person name="Xu X."/>
        </authorList>
    </citation>
    <scope>NUCLEOTIDE SEQUENCE [LARGE SCALE GENOMIC DNA]</scope>
    <source>
        <tissue evidence="5">Root</tissue>
    </source>
</reference>
<dbReference type="Gene3D" id="3.80.10.10">
    <property type="entry name" value="Ribonuclease Inhibitor"/>
    <property type="match status" value="2"/>
</dbReference>
<evidence type="ECO:0000256" key="1">
    <source>
        <dbReference type="ARBA" id="ARBA00022614"/>
    </source>
</evidence>
<dbReference type="EMBL" id="KN654473">
    <property type="protein sequence ID" value="KHN25200.1"/>
    <property type="molecule type" value="Genomic_DNA"/>
</dbReference>
<dbReference type="InterPro" id="IPR058192">
    <property type="entry name" value="WHD_ROQ1-like"/>
</dbReference>
<organism evidence="5">
    <name type="scientific">Glycine soja</name>
    <name type="common">Wild soybean</name>
    <dbReference type="NCBI Taxonomy" id="3848"/>
    <lineage>
        <taxon>Eukaryota</taxon>
        <taxon>Viridiplantae</taxon>
        <taxon>Streptophyta</taxon>
        <taxon>Embryophyta</taxon>
        <taxon>Tracheophyta</taxon>
        <taxon>Spermatophyta</taxon>
        <taxon>Magnoliopsida</taxon>
        <taxon>eudicotyledons</taxon>
        <taxon>Gunneridae</taxon>
        <taxon>Pentapetalae</taxon>
        <taxon>rosids</taxon>
        <taxon>fabids</taxon>
        <taxon>Fabales</taxon>
        <taxon>Fabaceae</taxon>
        <taxon>Papilionoideae</taxon>
        <taxon>50 kb inversion clade</taxon>
        <taxon>NPAAA clade</taxon>
        <taxon>indigoferoid/millettioid clade</taxon>
        <taxon>Phaseoleae</taxon>
        <taxon>Glycine</taxon>
        <taxon>Glycine subgen. Soja</taxon>
    </lineage>
</organism>
<dbReference type="Gene3D" id="1.10.8.430">
    <property type="entry name" value="Helical domain of apoptotic protease-activating factors"/>
    <property type="match status" value="1"/>
</dbReference>
<accession>A0A0B2QUI1</accession>
<dbReference type="Pfam" id="PF23282">
    <property type="entry name" value="WHD_ROQ1"/>
    <property type="match status" value="1"/>
</dbReference>
<dbReference type="InterPro" id="IPR042197">
    <property type="entry name" value="Apaf_helical"/>
</dbReference>
<evidence type="ECO:0000256" key="3">
    <source>
        <dbReference type="ARBA" id="ARBA00023027"/>
    </source>
</evidence>
<evidence type="ECO:0000259" key="4">
    <source>
        <dbReference type="PROSITE" id="PS50104"/>
    </source>
</evidence>
<dbReference type="PROSITE" id="PS50104">
    <property type="entry name" value="TIR"/>
    <property type="match status" value="1"/>
</dbReference>
<dbReference type="PANTHER" id="PTHR11017">
    <property type="entry name" value="LEUCINE-RICH REPEAT-CONTAINING PROTEIN"/>
    <property type="match status" value="1"/>
</dbReference>
<sequence length="1049" mass="120320">MASTCSSSFSVTKKYDVFISFRGEDTRADFTSHLHAALRRNNIDTYIDYRIHKGDEIWVEIMKAIKESTLFLVIFSENYASSSWCLNELIQLMEYKKHEDVDVIPVFYKIDPSEVRKQSGSYHMAFAKHEKDRKVTEDKMQKWKNALYEAANLSGFLSDAYRTESNMIEDIIKVILQKLNHKYPNDFRGQFVSDENYASIESLLKIDSEEVRVIGIWGMGGIGKTTIAEVIFHKISSRYEGSSFLKNVAEESKRHGLNYICKELLSKLLREDLHIDTPKVIPSIITRRLKRKKVLIVLDDVNTSELLENLVGVGRDWLGAGSRVIVTTRDKHVIMGEVVDKIHEVKKMNFQNSLELFSLNAFGKTYPQKGYEELSKRAMGYAKGIPLALKVLGSLLRSRSENEWDSALSKLKKIPNPEIQAVFRLSYEGLDDDEKNIFLDITCFFKGQRRDRVTKILNDCNFSADIGIRSLLDKALITITSDSNCIDMHDLIREMGREVVREESMKNPGQRSRLWDPEEVIDILTNNGNLPNLERIDLHGSKHLMECPKLSHAPNLKYVSMRGCESLPYVDESICSLPKLEILNVSGCSSLKSLSSNTWPQSLRALFLVQSGLNELPPSILHIKNLNMFSFLINNGLADLPENFTDQISLSESREHKCDAFFTLHKLMTNSGFQSVKRLVFYRSLCEIPDNISLLSSLKNLCLCYCAIIRLPESIKDLPKLKVLEVGECKKLQHIPALPRSLQFFLVWNCQSLQTVLSSTIESSKRPNCVFLLPNCIKLDAHSFDAILKDAIVRIELGSKPLPATELENEDASLENEDGDFYYFQLARNGKICYCLPARSGKVRDWFHCHFTQALVTVELPPNLLGFIFYFVVSQVQSCNIGCYGSIGCECYLETSRDERKNISSFFVQENILSCLDPPFGFTEDHVFIWYDEQFCKQVIEIIKERKAINDKSTTHHPKLTFKFFVQTENNNDEVVIKECGFRWMYSFEEGGCKYKESREIHEVEPSVVQNKVKESESNEQETFPPTKEFKQCVFRTSNFEAEETEDLR</sequence>
<dbReference type="PANTHER" id="PTHR11017:SF512">
    <property type="entry name" value="ADP-RIBOSYL CYCLASE_CYCLIC ADP-RIBOSE HYDROLASE"/>
    <property type="match status" value="1"/>
</dbReference>
<dbReference type="Proteomes" id="UP000053555">
    <property type="component" value="Unassembled WGS sequence"/>
</dbReference>
<protein>
    <submittedName>
        <fullName evidence="5">TMV resistance protein N</fullName>
    </submittedName>
</protein>
<dbReference type="PRINTS" id="PR00364">
    <property type="entry name" value="DISEASERSIST"/>
</dbReference>
<evidence type="ECO:0000256" key="2">
    <source>
        <dbReference type="ARBA" id="ARBA00022737"/>
    </source>
</evidence>
<dbReference type="SMART" id="SM00255">
    <property type="entry name" value="TIR"/>
    <property type="match status" value="1"/>
</dbReference>
<dbReference type="GO" id="GO:0007165">
    <property type="term" value="P:signal transduction"/>
    <property type="evidence" value="ECO:0007669"/>
    <property type="project" value="InterPro"/>
</dbReference>
<dbReference type="InterPro" id="IPR027417">
    <property type="entry name" value="P-loop_NTPase"/>
</dbReference>
<feature type="domain" description="TIR" evidence="4">
    <location>
        <begin position="13"/>
        <end position="179"/>
    </location>
</feature>
<dbReference type="InterPro" id="IPR000157">
    <property type="entry name" value="TIR_dom"/>
</dbReference>
<dbReference type="GO" id="GO:0006952">
    <property type="term" value="P:defense response"/>
    <property type="evidence" value="ECO:0007669"/>
    <property type="project" value="InterPro"/>
</dbReference>
<dbReference type="InterPro" id="IPR002182">
    <property type="entry name" value="NB-ARC"/>
</dbReference>
<dbReference type="FunFam" id="3.40.50.10140:FF:000007">
    <property type="entry name" value="Disease resistance protein (TIR-NBS-LRR class)"/>
    <property type="match status" value="1"/>
</dbReference>
<dbReference type="Gene3D" id="3.40.50.300">
    <property type="entry name" value="P-loop containing nucleotide triphosphate hydrolases"/>
    <property type="match status" value="1"/>
</dbReference>
<name>A0A0B2QUI1_GLYSO</name>
<dbReference type="Pfam" id="PF00931">
    <property type="entry name" value="NB-ARC"/>
    <property type="match status" value="1"/>
</dbReference>
<keyword evidence="1" id="KW-0433">Leucine-rich repeat</keyword>
<dbReference type="AlphaFoldDB" id="A0A0B2QUI1"/>
<evidence type="ECO:0000313" key="5">
    <source>
        <dbReference type="EMBL" id="KHN25200.1"/>
    </source>
</evidence>
<dbReference type="SUPFAM" id="SSF52200">
    <property type="entry name" value="Toll/Interleukin receptor TIR domain"/>
    <property type="match status" value="1"/>
</dbReference>